<dbReference type="RefSeq" id="XP_001837217.2">
    <property type="nucleotide sequence ID" value="XM_001837165.2"/>
</dbReference>
<proteinExistence type="predicted"/>
<gene>
    <name evidence="2" type="ORF">CC1G_00353</name>
</gene>
<evidence type="ECO:0000256" key="1">
    <source>
        <dbReference type="SAM" id="MobiDB-lite"/>
    </source>
</evidence>
<protein>
    <submittedName>
        <fullName evidence="2">Uncharacterized protein</fullName>
    </submittedName>
</protein>
<evidence type="ECO:0000313" key="3">
    <source>
        <dbReference type="Proteomes" id="UP000001861"/>
    </source>
</evidence>
<name>A8NXN2_COPC7</name>
<dbReference type="KEGG" id="cci:CC1G_00353"/>
<dbReference type="HOGENOM" id="CLU_1927496_0_0_1"/>
<keyword evidence="3" id="KW-1185">Reference proteome</keyword>
<reference evidence="2 3" key="1">
    <citation type="journal article" date="2010" name="Proc. Natl. Acad. Sci. U.S.A.">
        <title>Insights into evolution of multicellular fungi from the assembled chromosomes of the mushroom Coprinopsis cinerea (Coprinus cinereus).</title>
        <authorList>
            <person name="Stajich J.E."/>
            <person name="Wilke S.K."/>
            <person name="Ahren D."/>
            <person name="Au C.H."/>
            <person name="Birren B.W."/>
            <person name="Borodovsky M."/>
            <person name="Burns C."/>
            <person name="Canback B."/>
            <person name="Casselton L.A."/>
            <person name="Cheng C.K."/>
            <person name="Deng J."/>
            <person name="Dietrich F.S."/>
            <person name="Fargo D.C."/>
            <person name="Farman M.L."/>
            <person name="Gathman A.C."/>
            <person name="Goldberg J."/>
            <person name="Guigo R."/>
            <person name="Hoegger P.J."/>
            <person name="Hooker J.B."/>
            <person name="Huggins A."/>
            <person name="James T.Y."/>
            <person name="Kamada T."/>
            <person name="Kilaru S."/>
            <person name="Kodira C."/>
            <person name="Kues U."/>
            <person name="Kupfer D."/>
            <person name="Kwan H.S."/>
            <person name="Lomsadze A."/>
            <person name="Li W."/>
            <person name="Lilly W.W."/>
            <person name="Ma L.J."/>
            <person name="Mackey A.J."/>
            <person name="Manning G."/>
            <person name="Martin F."/>
            <person name="Muraguchi H."/>
            <person name="Natvig D.O."/>
            <person name="Palmerini H."/>
            <person name="Ramesh M.A."/>
            <person name="Rehmeyer C.J."/>
            <person name="Roe B.A."/>
            <person name="Shenoy N."/>
            <person name="Stanke M."/>
            <person name="Ter-Hovhannisyan V."/>
            <person name="Tunlid A."/>
            <person name="Velagapudi R."/>
            <person name="Vision T.J."/>
            <person name="Zeng Q."/>
            <person name="Zolan M.E."/>
            <person name="Pukkila P.J."/>
        </authorList>
    </citation>
    <scope>NUCLEOTIDE SEQUENCE [LARGE SCALE GENOMIC DNA]</scope>
    <source>
        <strain evidence="3">Okayama-7 / 130 / ATCC MYA-4618 / FGSC 9003</strain>
    </source>
</reference>
<dbReference type="Proteomes" id="UP000001861">
    <property type="component" value="Unassembled WGS sequence"/>
</dbReference>
<feature type="region of interest" description="Disordered" evidence="1">
    <location>
        <begin position="1"/>
        <end position="32"/>
    </location>
</feature>
<dbReference type="VEuPathDB" id="FungiDB:CC1G_00353"/>
<dbReference type="InParanoid" id="A8NXN2"/>
<dbReference type="GeneID" id="6013773"/>
<evidence type="ECO:0000313" key="2">
    <source>
        <dbReference type="EMBL" id="EAU84834.2"/>
    </source>
</evidence>
<dbReference type="EMBL" id="AACS02000005">
    <property type="protein sequence ID" value="EAU84834.2"/>
    <property type="molecule type" value="Genomic_DNA"/>
</dbReference>
<accession>A8NXN2</accession>
<comment type="caution">
    <text evidence="2">The sequence shown here is derived from an EMBL/GenBank/DDBJ whole genome shotgun (WGS) entry which is preliminary data.</text>
</comment>
<dbReference type="AlphaFoldDB" id="A8NXN2"/>
<feature type="compositionally biased region" description="Low complexity" evidence="1">
    <location>
        <begin position="16"/>
        <end position="32"/>
    </location>
</feature>
<feature type="compositionally biased region" description="Polar residues" evidence="1">
    <location>
        <begin position="1"/>
        <end position="15"/>
    </location>
</feature>
<sequence>MDSPRQDSGQPTSLNDSPTSTFTASSSSRFDTSRSYRNIFASSTTTPTRQVVIRADPSLITCFDPADRELYDLLLRKADKLPLSSRVSFNRSFSLSRLRESIACKPVLFFERDFDLMAGGRLLVDGNVLLG</sequence>
<dbReference type="OrthoDB" id="2669285at2759"/>
<organism evidence="2 3">
    <name type="scientific">Coprinopsis cinerea (strain Okayama-7 / 130 / ATCC MYA-4618 / FGSC 9003)</name>
    <name type="common">Inky cap fungus</name>
    <name type="synonym">Hormographiella aspergillata</name>
    <dbReference type="NCBI Taxonomy" id="240176"/>
    <lineage>
        <taxon>Eukaryota</taxon>
        <taxon>Fungi</taxon>
        <taxon>Dikarya</taxon>
        <taxon>Basidiomycota</taxon>
        <taxon>Agaricomycotina</taxon>
        <taxon>Agaricomycetes</taxon>
        <taxon>Agaricomycetidae</taxon>
        <taxon>Agaricales</taxon>
        <taxon>Agaricineae</taxon>
        <taxon>Psathyrellaceae</taxon>
        <taxon>Coprinopsis</taxon>
    </lineage>
</organism>